<organism evidence="2 3">
    <name type="scientific">Batillaria attramentaria</name>
    <dbReference type="NCBI Taxonomy" id="370345"/>
    <lineage>
        <taxon>Eukaryota</taxon>
        <taxon>Metazoa</taxon>
        <taxon>Spiralia</taxon>
        <taxon>Lophotrochozoa</taxon>
        <taxon>Mollusca</taxon>
        <taxon>Gastropoda</taxon>
        <taxon>Caenogastropoda</taxon>
        <taxon>Sorbeoconcha</taxon>
        <taxon>Cerithioidea</taxon>
        <taxon>Batillariidae</taxon>
        <taxon>Batillaria</taxon>
    </lineage>
</organism>
<gene>
    <name evidence="2" type="ORF">BaRGS_00019240</name>
</gene>
<dbReference type="Proteomes" id="UP001519460">
    <property type="component" value="Unassembled WGS sequence"/>
</dbReference>
<accession>A0ABD0KRL5</accession>
<evidence type="ECO:0000313" key="3">
    <source>
        <dbReference type="Proteomes" id="UP001519460"/>
    </source>
</evidence>
<feature type="region of interest" description="Disordered" evidence="1">
    <location>
        <begin position="1"/>
        <end position="20"/>
    </location>
</feature>
<keyword evidence="3" id="KW-1185">Reference proteome</keyword>
<evidence type="ECO:0000313" key="2">
    <source>
        <dbReference type="EMBL" id="KAK7489606.1"/>
    </source>
</evidence>
<evidence type="ECO:0000256" key="1">
    <source>
        <dbReference type="SAM" id="MobiDB-lite"/>
    </source>
</evidence>
<sequence>MASGFGCFRSTALAPPPSRSAARRVGELHWWEADSPQGPSPATPPSKEKRLLLLTRLTRHATSPLAVLTSSWRWTTSPC</sequence>
<comment type="caution">
    <text evidence="2">The sequence shown here is derived from an EMBL/GenBank/DDBJ whole genome shotgun (WGS) entry which is preliminary data.</text>
</comment>
<protein>
    <submittedName>
        <fullName evidence="2">Uncharacterized protein</fullName>
    </submittedName>
</protein>
<name>A0ABD0KRL5_9CAEN</name>
<proteinExistence type="predicted"/>
<reference evidence="2 3" key="1">
    <citation type="journal article" date="2023" name="Sci. Data">
        <title>Genome assembly of the Korean intertidal mud-creeper Batillaria attramentaria.</title>
        <authorList>
            <person name="Patra A.K."/>
            <person name="Ho P.T."/>
            <person name="Jun S."/>
            <person name="Lee S.J."/>
            <person name="Kim Y."/>
            <person name="Won Y.J."/>
        </authorList>
    </citation>
    <scope>NUCLEOTIDE SEQUENCE [LARGE SCALE GENOMIC DNA]</scope>
    <source>
        <strain evidence="2">Wonlab-2016</strain>
    </source>
</reference>
<dbReference type="EMBL" id="JACVVK020000136">
    <property type="protein sequence ID" value="KAK7489606.1"/>
    <property type="molecule type" value="Genomic_DNA"/>
</dbReference>
<dbReference type="AlphaFoldDB" id="A0ABD0KRL5"/>